<evidence type="ECO:0000256" key="1">
    <source>
        <dbReference type="PROSITE-ProRule" id="PRU00182"/>
    </source>
</evidence>
<name>A0A7W8M904_9BURK</name>
<proteinExistence type="predicted"/>
<keyword evidence="1" id="KW-0694">RNA-binding</keyword>
<dbReference type="SUPFAM" id="SSF55174">
    <property type="entry name" value="Alpha-L RNA-binding motif"/>
    <property type="match status" value="1"/>
</dbReference>
<dbReference type="Proteomes" id="UP000532440">
    <property type="component" value="Unassembled WGS sequence"/>
</dbReference>
<keyword evidence="4" id="KW-1185">Reference proteome</keyword>
<evidence type="ECO:0000313" key="3">
    <source>
        <dbReference type="EMBL" id="MBB5272338.1"/>
    </source>
</evidence>
<dbReference type="Gene3D" id="3.10.290.10">
    <property type="entry name" value="RNA-binding S4 domain"/>
    <property type="match status" value="1"/>
</dbReference>
<dbReference type="AlphaFoldDB" id="A0A7W8M904"/>
<reference evidence="3 4" key="1">
    <citation type="submission" date="2020-08" db="EMBL/GenBank/DDBJ databases">
        <title>Genomic Encyclopedia of Type Strains, Phase IV (KMG-IV): sequencing the most valuable type-strain genomes for metagenomic binning, comparative biology and taxonomic classification.</title>
        <authorList>
            <person name="Goeker M."/>
        </authorList>
    </citation>
    <scope>NUCLEOTIDE SEQUENCE [LARGE SCALE GENOMIC DNA]</scope>
    <source>
        <strain evidence="3 4">DSM 29781</strain>
    </source>
</reference>
<feature type="region of interest" description="Disordered" evidence="2">
    <location>
        <begin position="1"/>
        <end position="53"/>
    </location>
</feature>
<dbReference type="Pfam" id="PF13275">
    <property type="entry name" value="S4_2"/>
    <property type="match status" value="1"/>
</dbReference>
<protein>
    <submittedName>
        <fullName evidence="3">Ribosome-associated protein YbcJ (S4-like RNA binding protein)</fullName>
    </submittedName>
</protein>
<sequence length="138" mass="13563">MPASRSQGAAKGAAPESGAKAGAPGVAPARRAKDGPRGAAPASRFKDAAQGAPARVEFELRGEHIALDALLKATGLAESGGAAKQAIISGTVRVDGAVELRRGCKLRAGQVVEADGTWIRIGAPGGHPKGGTAPGQAA</sequence>
<comment type="caution">
    <text evidence="3">The sequence shown here is derived from an EMBL/GenBank/DDBJ whole genome shotgun (WGS) entry which is preliminary data.</text>
</comment>
<dbReference type="EMBL" id="JACHGB010000004">
    <property type="protein sequence ID" value="MBB5272338.1"/>
    <property type="molecule type" value="Genomic_DNA"/>
</dbReference>
<gene>
    <name evidence="3" type="ORF">HNQ70_002352</name>
</gene>
<organism evidence="3 4">
    <name type="scientific">Quisquiliibacterium transsilvanicum</name>
    <dbReference type="NCBI Taxonomy" id="1549638"/>
    <lineage>
        <taxon>Bacteria</taxon>
        <taxon>Pseudomonadati</taxon>
        <taxon>Pseudomonadota</taxon>
        <taxon>Betaproteobacteria</taxon>
        <taxon>Burkholderiales</taxon>
        <taxon>Burkholderiaceae</taxon>
        <taxon>Quisquiliibacterium</taxon>
    </lineage>
</organism>
<dbReference type="PROSITE" id="PS50889">
    <property type="entry name" value="S4"/>
    <property type="match status" value="1"/>
</dbReference>
<dbReference type="CDD" id="cd00165">
    <property type="entry name" value="S4"/>
    <property type="match status" value="1"/>
</dbReference>
<feature type="compositionally biased region" description="Low complexity" evidence="2">
    <location>
        <begin position="19"/>
        <end position="29"/>
    </location>
</feature>
<evidence type="ECO:0000313" key="4">
    <source>
        <dbReference type="Proteomes" id="UP000532440"/>
    </source>
</evidence>
<dbReference type="InterPro" id="IPR036986">
    <property type="entry name" value="S4_RNA-bd_sf"/>
</dbReference>
<dbReference type="GO" id="GO:0003723">
    <property type="term" value="F:RNA binding"/>
    <property type="evidence" value="ECO:0007669"/>
    <property type="project" value="UniProtKB-KW"/>
</dbReference>
<accession>A0A7W8M904</accession>
<evidence type="ECO:0000256" key="2">
    <source>
        <dbReference type="SAM" id="MobiDB-lite"/>
    </source>
</evidence>